<dbReference type="Gene3D" id="3.40.50.720">
    <property type="entry name" value="NAD(P)-binding Rossmann-like Domain"/>
    <property type="match status" value="1"/>
</dbReference>
<organism evidence="3 5">
    <name type="scientific">Fulvivirga sedimenti</name>
    <dbReference type="NCBI Taxonomy" id="2879465"/>
    <lineage>
        <taxon>Bacteria</taxon>
        <taxon>Pseudomonadati</taxon>
        <taxon>Bacteroidota</taxon>
        <taxon>Cytophagia</taxon>
        <taxon>Cytophagales</taxon>
        <taxon>Fulvivirgaceae</taxon>
        <taxon>Fulvivirga</taxon>
    </lineage>
</organism>
<name>A0A9X1HTT5_9BACT</name>
<dbReference type="PANTHER" id="PTHR44013">
    <property type="entry name" value="ZINC-TYPE ALCOHOL DEHYDROGENASE-LIKE PROTEIN C16A3.02C"/>
    <property type="match status" value="1"/>
</dbReference>
<dbReference type="InterPro" id="IPR036291">
    <property type="entry name" value="NAD(P)-bd_dom_sf"/>
</dbReference>
<protein>
    <submittedName>
        <fullName evidence="3">NAD(P)-dependent alcohol dehydrogenase</fullName>
    </submittedName>
</protein>
<dbReference type="PANTHER" id="PTHR44013:SF1">
    <property type="entry name" value="ZINC-TYPE ALCOHOL DEHYDROGENASE-LIKE PROTEIN C16A3.02C"/>
    <property type="match status" value="1"/>
</dbReference>
<dbReference type="EMBL" id="JAIXNE010000003">
    <property type="protein sequence ID" value="MCA6076274.1"/>
    <property type="molecule type" value="Genomic_DNA"/>
</dbReference>
<reference evidence="3" key="1">
    <citation type="submission" date="2021-09" db="EMBL/GenBank/DDBJ databases">
        <title>Fulvivirga sp. isolated from coastal sediment.</title>
        <authorList>
            <person name="Yu H."/>
        </authorList>
    </citation>
    <scope>NUCLEOTIDE SEQUENCE</scope>
    <source>
        <strain evidence="3">1062</strain>
    </source>
</reference>
<dbReference type="GO" id="GO:0016491">
    <property type="term" value="F:oxidoreductase activity"/>
    <property type="evidence" value="ECO:0007669"/>
    <property type="project" value="InterPro"/>
</dbReference>
<dbReference type="InterPro" id="IPR052733">
    <property type="entry name" value="Chloroplast_QOR"/>
</dbReference>
<sequence>MKAAYRTSYGNQEVLQIKELPVPGPSENDVIIKVTATTVNRTDCANLTGKPLIMQLIMGLVTPKYPVPGTDFTGEIVEVGEKVKKFKPGDRVWGFDDSGKAASQAEYMIFNENRGIELMPDSINPIEGVACIEGVHYAYNFINKVSLKPSQKAMVNGGTGAIGSALIQMLKYHGLSVTATCRGEHADIVKELGADRIIDYTSADFTKENEIYDYVFDAVGKSSYGKCKRLLSARGIYISSELGPNYENPFLAMIAPVSSGRKVKFPIPLNINESLKFSAELISAGAFKPLIDRMYSLEEVKEAYAYVLSGQKTGNVILKVQNPET</sequence>
<gene>
    <name evidence="2" type="ORF">LDX50_09460</name>
    <name evidence="3" type="ORF">LDX50_15430</name>
    <name evidence="4" type="ORF">LDX50_21150</name>
</gene>
<dbReference type="EMBL" id="JAIXNE010000004">
    <property type="protein sequence ID" value="MCA6077402.1"/>
    <property type="molecule type" value="Genomic_DNA"/>
</dbReference>
<dbReference type="InterPro" id="IPR013154">
    <property type="entry name" value="ADH-like_N"/>
</dbReference>
<accession>A0A9X1HTT5</accession>
<dbReference type="CDD" id="cd08267">
    <property type="entry name" value="MDR1"/>
    <property type="match status" value="1"/>
</dbReference>
<evidence type="ECO:0000313" key="3">
    <source>
        <dbReference type="EMBL" id="MCA6076274.1"/>
    </source>
</evidence>
<dbReference type="InterPro" id="IPR011032">
    <property type="entry name" value="GroES-like_sf"/>
</dbReference>
<dbReference type="Pfam" id="PF13602">
    <property type="entry name" value="ADH_zinc_N_2"/>
    <property type="match status" value="1"/>
</dbReference>
<dbReference type="SUPFAM" id="SSF50129">
    <property type="entry name" value="GroES-like"/>
    <property type="match status" value="1"/>
</dbReference>
<feature type="domain" description="Enoyl reductase (ER)" evidence="1">
    <location>
        <begin position="10"/>
        <end position="318"/>
    </location>
</feature>
<evidence type="ECO:0000313" key="5">
    <source>
        <dbReference type="Proteomes" id="UP001139409"/>
    </source>
</evidence>
<dbReference type="SMART" id="SM00829">
    <property type="entry name" value="PKS_ER"/>
    <property type="match status" value="1"/>
</dbReference>
<dbReference type="Gene3D" id="3.90.180.10">
    <property type="entry name" value="Medium-chain alcohol dehydrogenases, catalytic domain"/>
    <property type="match status" value="1"/>
</dbReference>
<dbReference type="AlphaFoldDB" id="A0A9X1HTT5"/>
<dbReference type="SUPFAM" id="SSF51735">
    <property type="entry name" value="NAD(P)-binding Rossmann-fold domains"/>
    <property type="match status" value="1"/>
</dbReference>
<dbReference type="InterPro" id="IPR020843">
    <property type="entry name" value="ER"/>
</dbReference>
<dbReference type="Proteomes" id="UP001139409">
    <property type="component" value="Unassembled WGS sequence"/>
</dbReference>
<evidence type="ECO:0000259" key="1">
    <source>
        <dbReference type="SMART" id="SM00829"/>
    </source>
</evidence>
<keyword evidence="5" id="KW-1185">Reference proteome</keyword>
<dbReference type="RefSeq" id="WP_225698203.1">
    <property type="nucleotide sequence ID" value="NZ_JAIXNE010000002.1"/>
</dbReference>
<evidence type="ECO:0000313" key="2">
    <source>
        <dbReference type="EMBL" id="MCA6075097.1"/>
    </source>
</evidence>
<evidence type="ECO:0000313" key="4">
    <source>
        <dbReference type="EMBL" id="MCA6077402.1"/>
    </source>
</evidence>
<comment type="caution">
    <text evidence="3">The sequence shown here is derived from an EMBL/GenBank/DDBJ whole genome shotgun (WGS) entry which is preliminary data.</text>
</comment>
<proteinExistence type="predicted"/>
<dbReference type="EMBL" id="JAIXNE010000002">
    <property type="protein sequence ID" value="MCA6075097.1"/>
    <property type="molecule type" value="Genomic_DNA"/>
</dbReference>
<dbReference type="Pfam" id="PF08240">
    <property type="entry name" value="ADH_N"/>
    <property type="match status" value="1"/>
</dbReference>